<dbReference type="EMBL" id="LAZR01066318">
    <property type="protein sequence ID" value="KKK53814.1"/>
    <property type="molecule type" value="Genomic_DNA"/>
</dbReference>
<feature type="non-terminal residue" evidence="1">
    <location>
        <position position="1"/>
    </location>
</feature>
<evidence type="ECO:0008006" key="2">
    <source>
        <dbReference type="Google" id="ProtNLM"/>
    </source>
</evidence>
<evidence type="ECO:0000313" key="1">
    <source>
        <dbReference type="EMBL" id="KKK53814.1"/>
    </source>
</evidence>
<sequence>NYGKVKGNWVIDHIRPDSSFTYTSVEDEEFQNLWALENLQKGSSY</sequence>
<name>A0A0F8YHW8_9ZZZZ</name>
<comment type="caution">
    <text evidence="1">The sequence shown here is derived from an EMBL/GenBank/DDBJ whole genome shotgun (WGS) entry which is preliminary data.</text>
</comment>
<gene>
    <name evidence="1" type="ORF">LCGC14_3091030</name>
</gene>
<organism evidence="1">
    <name type="scientific">marine sediment metagenome</name>
    <dbReference type="NCBI Taxonomy" id="412755"/>
    <lineage>
        <taxon>unclassified sequences</taxon>
        <taxon>metagenomes</taxon>
        <taxon>ecological metagenomes</taxon>
    </lineage>
</organism>
<accession>A0A0F8YHW8</accession>
<proteinExistence type="predicted"/>
<reference evidence="1" key="1">
    <citation type="journal article" date="2015" name="Nature">
        <title>Complex archaea that bridge the gap between prokaryotes and eukaryotes.</title>
        <authorList>
            <person name="Spang A."/>
            <person name="Saw J.H."/>
            <person name="Jorgensen S.L."/>
            <person name="Zaremba-Niedzwiedzka K."/>
            <person name="Martijn J."/>
            <person name="Lind A.E."/>
            <person name="van Eijk R."/>
            <person name="Schleper C."/>
            <person name="Guy L."/>
            <person name="Ettema T.J."/>
        </authorList>
    </citation>
    <scope>NUCLEOTIDE SEQUENCE</scope>
</reference>
<protein>
    <recommendedName>
        <fullName evidence="2">HNH domain-containing protein</fullName>
    </recommendedName>
</protein>
<dbReference type="AlphaFoldDB" id="A0A0F8YHW8"/>